<keyword evidence="3" id="KW-1003">Cell membrane</keyword>
<evidence type="ECO:0000313" key="6">
    <source>
        <dbReference type="EMBL" id="GGX44113.1"/>
    </source>
</evidence>
<dbReference type="EMBL" id="BMXR01000002">
    <property type="protein sequence ID" value="GGX44113.1"/>
    <property type="molecule type" value="Genomic_DNA"/>
</dbReference>
<evidence type="ECO:0000256" key="1">
    <source>
        <dbReference type="ARBA" id="ARBA00004651"/>
    </source>
</evidence>
<proteinExistence type="inferred from homology"/>
<organism evidence="6 7">
    <name type="scientific">Saccharospirillum salsuginis</name>
    <dbReference type="NCBI Taxonomy" id="418750"/>
    <lineage>
        <taxon>Bacteria</taxon>
        <taxon>Pseudomonadati</taxon>
        <taxon>Pseudomonadota</taxon>
        <taxon>Gammaproteobacteria</taxon>
        <taxon>Oceanospirillales</taxon>
        <taxon>Saccharospirillaceae</taxon>
        <taxon>Saccharospirillum</taxon>
    </lineage>
</organism>
<keyword evidence="5" id="KW-0812">Transmembrane</keyword>
<protein>
    <submittedName>
        <fullName evidence="6">Divalent cation transporter</fullName>
    </submittedName>
</protein>
<dbReference type="Proteomes" id="UP000626148">
    <property type="component" value="Unassembled WGS sequence"/>
</dbReference>
<dbReference type="GO" id="GO:0005886">
    <property type="term" value="C:plasma membrane"/>
    <property type="evidence" value="ECO:0007669"/>
    <property type="project" value="UniProtKB-SubCell"/>
</dbReference>
<feature type="transmembrane region" description="Helical" evidence="5">
    <location>
        <begin position="73"/>
        <end position="91"/>
    </location>
</feature>
<feature type="transmembrane region" description="Helical" evidence="5">
    <location>
        <begin position="42"/>
        <end position="61"/>
    </location>
</feature>
<accession>A0A918N6N2</accession>
<sequence>MHDMSSLVLILVAAWLSGLTAFLGGLAAWLEPSRETRLKREITHGIIAFGGGILVASVAFALTPEGIKDLSPLVLAAVFLLGGGVFCVLDIQLARRKGSVAQLMAMIMDFVPEAISLGAVFGYNPQLGLLLALMIGIQNLPEGYNSYRELRGHHFRKSAILISLFAISFLGPLSASLGYFLLQDRSSITASIMVFAAGGILYLIFQDIAPQARMHRHWTPPLGAVVGFMVGMLCHQWVL</sequence>
<feature type="transmembrane region" description="Helical" evidence="5">
    <location>
        <begin position="159"/>
        <end position="182"/>
    </location>
</feature>
<name>A0A918N6N2_9GAMM</name>
<dbReference type="PANTHER" id="PTHR11040">
    <property type="entry name" value="ZINC/IRON TRANSPORTER"/>
    <property type="match status" value="1"/>
</dbReference>
<keyword evidence="5" id="KW-0472">Membrane</keyword>
<feature type="transmembrane region" description="Helical" evidence="5">
    <location>
        <begin position="217"/>
        <end position="238"/>
    </location>
</feature>
<reference evidence="6" key="1">
    <citation type="journal article" date="2014" name="Int. J. Syst. Evol. Microbiol.">
        <title>Complete genome sequence of Corynebacterium casei LMG S-19264T (=DSM 44701T), isolated from a smear-ripened cheese.</title>
        <authorList>
            <consortium name="US DOE Joint Genome Institute (JGI-PGF)"/>
            <person name="Walter F."/>
            <person name="Albersmeier A."/>
            <person name="Kalinowski J."/>
            <person name="Ruckert C."/>
        </authorList>
    </citation>
    <scope>NUCLEOTIDE SEQUENCE</scope>
    <source>
        <strain evidence="6">KCTC 22169</strain>
    </source>
</reference>
<evidence type="ECO:0000313" key="7">
    <source>
        <dbReference type="Proteomes" id="UP000626148"/>
    </source>
</evidence>
<comment type="subcellular location">
    <subcellularLocation>
        <location evidence="1">Cell membrane</location>
        <topology evidence="1">Multi-pass membrane protein</topology>
    </subcellularLocation>
</comment>
<keyword evidence="4" id="KW-0862">Zinc</keyword>
<dbReference type="PANTHER" id="PTHR11040:SF211">
    <property type="entry name" value="ZINC TRANSPORTER ZIP11"/>
    <property type="match status" value="1"/>
</dbReference>
<dbReference type="GO" id="GO:0005385">
    <property type="term" value="F:zinc ion transmembrane transporter activity"/>
    <property type="evidence" value="ECO:0007669"/>
    <property type="project" value="TreeGrafter"/>
</dbReference>
<evidence type="ECO:0000256" key="5">
    <source>
        <dbReference type="SAM" id="Phobius"/>
    </source>
</evidence>
<reference evidence="6" key="2">
    <citation type="submission" date="2020-09" db="EMBL/GenBank/DDBJ databases">
        <authorList>
            <person name="Sun Q."/>
            <person name="Kim S."/>
        </authorList>
    </citation>
    <scope>NUCLEOTIDE SEQUENCE</scope>
    <source>
        <strain evidence="6">KCTC 22169</strain>
    </source>
</reference>
<comment type="similarity">
    <text evidence="2">Belongs to the ZIP transporter (TC 2.A.5) family.</text>
</comment>
<evidence type="ECO:0000256" key="4">
    <source>
        <dbReference type="ARBA" id="ARBA00022833"/>
    </source>
</evidence>
<keyword evidence="7" id="KW-1185">Reference proteome</keyword>
<evidence type="ECO:0000256" key="3">
    <source>
        <dbReference type="ARBA" id="ARBA00022475"/>
    </source>
</evidence>
<feature type="transmembrane region" description="Helical" evidence="5">
    <location>
        <begin position="188"/>
        <end position="205"/>
    </location>
</feature>
<keyword evidence="5" id="KW-1133">Transmembrane helix</keyword>
<comment type="caution">
    <text evidence="6">The sequence shown here is derived from an EMBL/GenBank/DDBJ whole genome shotgun (WGS) entry which is preliminary data.</text>
</comment>
<dbReference type="AlphaFoldDB" id="A0A918N6N2"/>
<gene>
    <name evidence="6" type="primary">gufA</name>
    <name evidence="6" type="ORF">GCM10007392_08620</name>
</gene>
<evidence type="ECO:0000256" key="2">
    <source>
        <dbReference type="ARBA" id="ARBA00006939"/>
    </source>
</evidence>
<feature type="transmembrane region" description="Helical" evidence="5">
    <location>
        <begin position="6"/>
        <end position="30"/>
    </location>
</feature>